<dbReference type="AlphaFoldDB" id="A0A5P8VWK7"/>
<name>A0A5P8VWK7_9NOSO</name>
<sequence length="42" mass="5312">MRLTGKYCNVLYKLRKVNKQRQTVAYKRRDIFYEWRNVNKQC</sequence>
<gene>
    <name evidence="1" type="ORF">GXM_02245</name>
</gene>
<dbReference type="KEGG" id="nsh:GXM_02245"/>
<dbReference type="Proteomes" id="UP000326678">
    <property type="component" value="Chromosome Gxm1"/>
</dbReference>
<proteinExistence type="predicted"/>
<organism evidence="1 2">
    <name type="scientific">Nostoc sphaeroides CCNUC1</name>
    <dbReference type="NCBI Taxonomy" id="2653204"/>
    <lineage>
        <taxon>Bacteria</taxon>
        <taxon>Bacillati</taxon>
        <taxon>Cyanobacteriota</taxon>
        <taxon>Cyanophyceae</taxon>
        <taxon>Nostocales</taxon>
        <taxon>Nostocaceae</taxon>
        <taxon>Nostoc</taxon>
    </lineage>
</organism>
<accession>A0A5P8VWK7</accession>
<reference evidence="1 2" key="1">
    <citation type="submission" date="2019-10" db="EMBL/GenBank/DDBJ databases">
        <title>Genomic and transcriptomic insights into the perfect genentic adaptation of a filamentous nitrogen-fixing cyanobacterium to rice fields.</title>
        <authorList>
            <person name="Chen Z."/>
        </authorList>
    </citation>
    <scope>NUCLEOTIDE SEQUENCE [LARGE SCALE GENOMIC DNA]</scope>
    <source>
        <strain evidence="1">CCNUC1</strain>
    </source>
</reference>
<dbReference type="EMBL" id="CP045226">
    <property type="protein sequence ID" value="QFS44770.1"/>
    <property type="molecule type" value="Genomic_DNA"/>
</dbReference>
<protein>
    <submittedName>
        <fullName evidence="1">Uncharacterized protein</fullName>
    </submittedName>
</protein>
<evidence type="ECO:0000313" key="1">
    <source>
        <dbReference type="EMBL" id="QFS44770.1"/>
    </source>
</evidence>
<evidence type="ECO:0000313" key="2">
    <source>
        <dbReference type="Proteomes" id="UP000326678"/>
    </source>
</evidence>
<keyword evidence="2" id="KW-1185">Reference proteome</keyword>